<dbReference type="Proteomes" id="UP000593572">
    <property type="component" value="Unassembled WGS sequence"/>
</dbReference>
<keyword evidence="3" id="KW-0964">Secreted</keyword>
<name>A0A7J8NBD1_9ROSI</name>
<evidence type="ECO:0000256" key="5">
    <source>
        <dbReference type="ARBA" id="ARBA00022729"/>
    </source>
</evidence>
<sequence>MAAKNDHFIFYIAFATMISCYFLPNRSWVEAQRGGFSVELIHRDSPKSPFFNQLETTSERTINALWRSVARLNRFTPTYISKTGAQSDIRSNQGEYLMNISIGTPPFEILAIADTGSDLIWTQCHPCAHCYKQEVPLFDPKSSYTYRKLPCSSRQCQTFPHHSCSIEANDTCLYSIFYGDKSFSNGDLAIDTITLGSSTGGPTITLPKTIIGCGHNNEGSFSEKGSGIIGLGGGAVSLISQMSSLISGKFSYCLVPFSSESGISQIHFGTNAVVSGSGVVSTPLIKKPPEVFYFLTLEAISVDDDKLEFTGSSLGTSEGNIIIDSGTTLTLFPQDFYSKLEASVASKIDAKRIDAPIESLRLCYEANRTDELRVPNITMHFRNADVKLSPLNTFLLVSEGISCFTFSSFQGLAIYGNLAQMNFLVGYDIENQAVSFKPTQCS</sequence>
<evidence type="ECO:0000313" key="12">
    <source>
        <dbReference type="Proteomes" id="UP000593572"/>
    </source>
</evidence>
<dbReference type="FunFam" id="2.40.70.10:FF:000016">
    <property type="entry name" value="Probable aspartic protease At2g35615"/>
    <property type="match status" value="1"/>
</dbReference>
<keyword evidence="9" id="KW-0812">Transmembrane</keyword>
<dbReference type="PANTHER" id="PTHR47967:SF116">
    <property type="entry name" value="ASPARTIC PROTEINASE CDR1-LIKE"/>
    <property type="match status" value="1"/>
</dbReference>
<accession>A0A7J8NBD1</accession>
<evidence type="ECO:0000256" key="7">
    <source>
        <dbReference type="ARBA" id="ARBA00022801"/>
    </source>
</evidence>
<proteinExistence type="inferred from homology"/>
<comment type="caution">
    <text evidence="11">The sequence shown here is derived from an EMBL/GenBank/DDBJ whole genome shotgun (WGS) entry which is preliminary data.</text>
</comment>
<dbReference type="GO" id="GO:0006508">
    <property type="term" value="P:proteolysis"/>
    <property type="evidence" value="ECO:0007669"/>
    <property type="project" value="UniProtKB-KW"/>
</dbReference>
<gene>
    <name evidence="11" type="ORF">Golob_001402</name>
</gene>
<comment type="similarity">
    <text evidence="2">Belongs to the peptidase A1 family.</text>
</comment>
<dbReference type="GO" id="GO:0004190">
    <property type="term" value="F:aspartic-type endopeptidase activity"/>
    <property type="evidence" value="ECO:0007669"/>
    <property type="project" value="UniProtKB-KW"/>
</dbReference>
<dbReference type="InterPro" id="IPR001969">
    <property type="entry name" value="Aspartic_peptidase_AS"/>
</dbReference>
<dbReference type="PROSITE" id="PS00141">
    <property type="entry name" value="ASP_PROTEASE"/>
    <property type="match status" value="1"/>
</dbReference>
<keyword evidence="7" id="KW-0378">Hydrolase</keyword>
<keyword evidence="9" id="KW-1133">Transmembrane helix</keyword>
<evidence type="ECO:0000256" key="2">
    <source>
        <dbReference type="ARBA" id="ARBA00007447"/>
    </source>
</evidence>
<dbReference type="InterPro" id="IPR033121">
    <property type="entry name" value="PEPTIDASE_A1"/>
</dbReference>
<feature type="transmembrane region" description="Helical" evidence="9">
    <location>
        <begin position="7"/>
        <end position="24"/>
    </location>
</feature>
<dbReference type="InterPro" id="IPR051708">
    <property type="entry name" value="Plant_Aspart_Prot_A1"/>
</dbReference>
<evidence type="ECO:0000256" key="6">
    <source>
        <dbReference type="ARBA" id="ARBA00022750"/>
    </source>
</evidence>
<dbReference type="AlphaFoldDB" id="A0A7J8NBD1"/>
<feature type="domain" description="Peptidase A1" evidence="10">
    <location>
        <begin position="96"/>
        <end position="437"/>
    </location>
</feature>
<dbReference type="FunFam" id="2.40.70.10:FF:000050">
    <property type="entry name" value="Aspartic proteinase CDR1"/>
    <property type="match status" value="1"/>
</dbReference>
<keyword evidence="12" id="KW-1185">Reference proteome</keyword>
<keyword evidence="4" id="KW-0645">Protease</keyword>
<evidence type="ECO:0000259" key="10">
    <source>
        <dbReference type="PROSITE" id="PS51767"/>
    </source>
</evidence>
<dbReference type="PROSITE" id="PS51257">
    <property type="entry name" value="PROKAR_LIPOPROTEIN"/>
    <property type="match status" value="1"/>
</dbReference>
<dbReference type="SUPFAM" id="SSF50630">
    <property type="entry name" value="Acid proteases"/>
    <property type="match status" value="1"/>
</dbReference>
<dbReference type="InterPro" id="IPR032799">
    <property type="entry name" value="TAXi_C"/>
</dbReference>
<dbReference type="InterPro" id="IPR021109">
    <property type="entry name" value="Peptidase_aspartic_dom_sf"/>
</dbReference>
<dbReference type="Pfam" id="PF14541">
    <property type="entry name" value="TAXi_C"/>
    <property type="match status" value="1"/>
</dbReference>
<comment type="subcellular location">
    <subcellularLocation>
        <location evidence="1">Secreted</location>
    </subcellularLocation>
</comment>
<protein>
    <recommendedName>
        <fullName evidence="10">Peptidase A1 domain-containing protein</fullName>
    </recommendedName>
</protein>
<evidence type="ECO:0000256" key="8">
    <source>
        <dbReference type="ARBA" id="ARBA00023180"/>
    </source>
</evidence>
<dbReference type="InterPro" id="IPR032861">
    <property type="entry name" value="TAXi_N"/>
</dbReference>
<evidence type="ECO:0000256" key="4">
    <source>
        <dbReference type="ARBA" id="ARBA00022670"/>
    </source>
</evidence>
<dbReference type="CDD" id="cd05476">
    <property type="entry name" value="pepsin_A_like_plant"/>
    <property type="match status" value="1"/>
</dbReference>
<dbReference type="PROSITE" id="PS51767">
    <property type="entry name" value="PEPTIDASE_A1"/>
    <property type="match status" value="1"/>
</dbReference>
<dbReference type="EMBL" id="JABEZX010000013">
    <property type="protein sequence ID" value="MBA0574170.1"/>
    <property type="molecule type" value="Genomic_DNA"/>
</dbReference>
<dbReference type="Pfam" id="PF14543">
    <property type="entry name" value="TAXi_N"/>
    <property type="match status" value="1"/>
</dbReference>
<keyword evidence="8" id="KW-0325">Glycoprotein</keyword>
<evidence type="ECO:0000256" key="9">
    <source>
        <dbReference type="SAM" id="Phobius"/>
    </source>
</evidence>
<dbReference type="InterPro" id="IPR034161">
    <property type="entry name" value="Pepsin-like_plant"/>
</dbReference>
<evidence type="ECO:0000313" key="11">
    <source>
        <dbReference type="EMBL" id="MBA0574170.1"/>
    </source>
</evidence>
<dbReference type="Gene3D" id="2.40.70.10">
    <property type="entry name" value="Acid Proteases"/>
    <property type="match status" value="2"/>
</dbReference>
<dbReference type="GO" id="GO:0005576">
    <property type="term" value="C:extracellular region"/>
    <property type="evidence" value="ECO:0007669"/>
    <property type="project" value="UniProtKB-SubCell"/>
</dbReference>
<evidence type="ECO:0000256" key="1">
    <source>
        <dbReference type="ARBA" id="ARBA00004613"/>
    </source>
</evidence>
<keyword evidence="6" id="KW-0064">Aspartyl protease</keyword>
<evidence type="ECO:0000256" key="3">
    <source>
        <dbReference type="ARBA" id="ARBA00022525"/>
    </source>
</evidence>
<keyword evidence="5" id="KW-0732">Signal</keyword>
<organism evidence="11 12">
    <name type="scientific">Gossypium lobatum</name>
    <dbReference type="NCBI Taxonomy" id="34289"/>
    <lineage>
        <taxon>Eukaryota</taxon>
        <taxon>Viridiplantae</taxon>
        <taxon>Streptophyta</taxon>
        <taxon>Embryophyta</taxon>
        <taxon>Tracheophyta</taxon>
        <taxon>Spermatophyta</taxon>
        <taxon>Magnoliopsida</taxon>
        <taxon>eudicotyledons</taxon>
        <taxon>Gunneridae</taxon>
        <taxon>Pentapetalae</taxon>
        <taxon>rosids</taxon>
        <taxon>malvids</taxon>
        <taxon>Malvales</taxon>
        <taxon>Malvaceae</taxon>
        <taxon>Malvoideae</taxon>
        <taxon>Gossypium</taxon>
    </lineage>
</organism>
<dbReference type="PANTHER" id="PTHR47967">
    <property type="entry name" value="OS07G0603500 PROTEIN-RELATED"/>
    <property type="match status" value="1"/>
</dbReference>
<reference evidence="11 12" key="1">
    <citation type="journal article" date="2019" name="Genome Biol. Evol.">
        <title>Insights into the evolution of the New World diploid cottons (Gossypium, subgenus Houzingenia) based on genome sequencing.</title>
        <authorList>
            <person name="Grover C.E."/>
            <person name="Arick M.A. 2nd"/>
            <person name="Thrash A."/>
            <person name="Conover J.L."/>
            <person name="Sanders W.S."/>
            <person name="Peterson D.G."/>
            <person name="Frelichowski J.E."/>
            <person name="Scheffler J.A."/>
            <person name="Scheffler B.E."/>
            <person name="Wendel J.F."/>
        </authorList>
    </citation>
    <scope>NUCLEOTIDE SEQUENCE [LARGE SCALE GENOMIC DNA]</scope>
    <source>
        <strain evidence="11">157</strain>
        <tissue evidence="11">Leaf</tissue>
    </source>
</reference>
<keyword evidence="9" id="KW-0472">Membrane</keyword>